<keyword evidence="2" id="KW-0472">Membrane</keyword>
<accession>A0A9X3S866</accession>
<dbReference type="AlphaFoldDB" id="A0A9X3S866"/>
<keyword evidence="2" id="KW-1133">Transmembrane helix</keyword>
<feature type="transmembrane region" description="Helical" evidence="2">
    <location>
        <begin position="204"/>
        <end position="222"/>
    </location>
</feature>
<dbReference type="EMBL" id="JAPDDP010000027">
    <property type="protein sequence ID" value="MDA0181819.1"/>
    <property type="molecule type" value="Genomic_DNA"/>
</dbReference>
<organism evidence="3 4">
    <name type="scientific">Solirubrobacter phytolaccae</name>
    <dbReference type="NCBI Taxonomy" id="1404360"/>
    <lineage>
        <taxon>Bacteria</taxon>
        <taxon>Bacillati</taxon>
        <taxon>Actinomycetota</taxon>
        <taxon>Thermoleophilia</taxon>
        <taxon>Solirubrobacterales</taxon>
        <taxon>Solirubrobacteraceae</taxon>
        <taxon>Solirubrobacter</taxon>
    </lineage>
</organism>
<name>A0A9X3S866_9ACTN</name>
<dbReference type="Proteomes" id="UP001147653">
    <property type="component" value="Unassembled WGS sequence"/>
</dbReference>
<dbReference type="RefSeq" id="WP_270026172.1">
    <property type="nucleotide sequence ID" value="NZ_JAPDDP010000027.1"/>
</dbReference>
<keyword evidence="4" id="KW-1185">Reference proteome</keyword>
<sequence length="344" mass="37421">MIDLTGIPALDLALGMAFVFFLLSTLAATIQELIASFLGLRARTLEQGLRSMLEDEQVGWKYVDNFYDHPLIKTLYKTARPAVLTGGDVPVAADENAVDPDPKGRRAAVAQRNFIERAVSFFGPTSGPSYISPRAFATVVLDPEKLFGQASAVASEAPGTLGERLQAVVKDSQSDVERERLRLEAWYDDTMARVSGWYKRKSQIMLLVIGTALAIGINANAIRMGERMWKDDTVRSAVVAKATALETPTGTEQATAAQDQLKRAADDVDSVVKLGIPLGWGEDAKAYPWWKTVPGWVLTILAISLGAPFWFDALGRLSRIRSSGKPETPLPATASGQANERVRT</sequence>
<feature type="region of interest" description="Disordered" evidence="1">
    <location>
        <begin position="322"/>
        <end position="344"/>
    </location>
</feature>
<evidence type="ECO:0000313" key="3">
    <source>
        <dbReference type="EMBL" id="MDA0181819.1"/>
    </source>
</evidence>
<evidence type="ECO:0000256" key="1">
    <source>
        <dbReference type="SAM" id="MobiDB-lite"/>
    </source>
</evidence>
<evidence type="ECO:0000256" key="2">
    <source>
        <dbReference type="SAM" id="Phobius"/>
    </source>
</evidence>
<gene>
    <name evidence="3" type="ORF">OJ997_16065</name>
</gene>
<evidence type="ECO:0000313" key="4">
    <source>
        <dbReference type="Proteomes" id="UP001147653"/>
    </source>
</evidence>
<keyword evidence="2" id="KW-0812">Transmembrane</keyword>
<comment type="caution">
    <text evidence="3">The sequence shown here is derived from an EMBL/GenBank/DDBJ whole genome shotgun (WGS) entry which is preliminary data.</text>
</comment>
<reference evidence="3" key="1">
    <citation type="submission" date="2022-10" db="EMBL/GenBank/DDBJ databases">
        <title>The WGS of Solirubrobacter phytolaccae KCTC 29190.</title>
        <authorList>
            <person name="Jiang Z."/>
        </authorList>
    </citation>
    <scope>NUCLEOTIDE SEQUENCE</scope>
    <source>
        <strain evidence="3">KCTC 29190</strain>
    </source>
</reference>
<proteinExistence type="predicted"/>
<feature type="transmembrane region" description="Helical" evidence="2">
    <location>
        <begin position="293"/>
        <end position="311"/>
    </location>
</feature>
<feature type="transmembrane region" description="Helical" evidence="2">
    <location>
        <begin position="12"/>
        <end position="40"/>
    </location>
</feature>
<protein>
    <submittedName>
        <fullName evidence="3">Uncharacterized protein</fullName>
    </submittedName>
</protein>